<keyword evidence="3" id="KW-1185">Reference proteome</keyword>
<accession>A0A485LIM1</accession>
<gene>
    <name evidence="2" type="primary">Aste57867_21319</name>
    <name evidence="1" type="ORF">As57867_021250</name>
    <name evidence="2" type="ORF">ASTE57867_21319</name>
</gene>
<evidence type="ECO:0000313" key="3">
    <source>
        <dbReference type="Proteomes" id="UP000332933"/>
    </source>
</evidence>
<organism evidence="2 3">
    <name type="scientific">Aphanomyces stellatus</name>
    <dbReference type="NCBI Taxonomy" id="120398"/>
    <lineage>
        <taxon>Eukaryota</taxon>
        <taxon>Sar</taxon>
        <taxon>Stramenopiles</taxon>
        <taxon>Oomycota</taxon>
        <taxon>Saprolegniomycetes</taxon>
        <taxon>Saprolegniales</taxon>
        <taxon>Verrucalvaceae</taxon>
        <taxon>Aphanomyces</taxon>
    </lineage>
</organism>
<dbReference type="Gene3D" id="3.30.559.10">
    <property type="entry name" value="Chloramphenicol acetyltransferase-like domain"/>
    <property type="match status" value="1"/>
</dbReference>
<evidence type="ECO:0000313" key="2">
    <source>
        <dbReference type="EMBL" id="VFT97991.1"/>
    </source>
</evidence>
<dbReference type="AlphaFoldDB" id="A0A485LIM1"/>
<dbReference type="EMBL" id="VJMH01006968">
    <property type="protein sequence ID" value="KAF0686887.1"/>
    <property type="molecule type" value="Genomic_DNA"/>
</dbReference>
<dbReference type="OrthoDB" id="418976at2759"/>
<reference evidence="1" key="2">
    <citation type="submission" date="2019-06" db="EMBL/GenBank/DDBJ databases">
        <title>Genomics analysis of Aphanomyces spp. identifies a new class of oomycete effector associated with host adaptation.</title>
        <authorList>
            <person name="Gaulin E."/>
        </authorList>
    </citation>
    <scope>NUCLEOTIDE SEQUENCE</scope>
    <source>
        <strain evidence="1">CBS 578.67</strain>
    </source>
</reference>
<dbReference type="InterPro" id="IPR023213">
    <property type="entry name" value="CAT-like_dom_sf"/>
</dbReference>
<protein>
    <submittedName>
        <fullName evidence="2">Aste57867_21319 protein</fullName>
    </submittedName>
</protein>
<dbReference type="SUPFAM" id="SSF52777">
    <property type="entry name" value="CoA-dependent acyltransferases"/>
    <property type="match status" value="1"/>
</dbReference>
<evidence type="ECO:0000313" key="1">
    <source>
        <dbReference type="EMBL" id="KAF0686887.1"/>
    </source>
</evidence>
<dbReference type="EMBL" id="CAADRA010006994">
    <property type="protein sequence ID" value="VFT97991.1"/>
    <property type="molecule type" value="Genomic_DNA"/>
</dbReference>
<reference evidence="2 3" key="1">
    <citation type="submission" date="2019-03" db="EMBL/GenBank/DDBJ databases">
        <authorList>
            <person name="Gaulin E."/>
            <person name="Dumas B."/>
        </authorList>
    </citation>
    <scope>NUCLEOTIDE SEQUENCE [LARGE SCALE GENOMIC DNA]</scope>
    <source>
        <strain evidence="2">CBS 568.67</strain>
    </source>
</reference>
<sequence>MAATTTTVKLLTCEHFVQLYTNAISTITYYSTTEPSDSGSPASAHLQARVDAIVQANPWLAGRVVSNWIGPVSLEYDTTGHASIPVETASMPTLTRDLPYDVLMTAVAPLQVRHNQPSPLFRVHWITISSSQAALFVSLSHVVGDGATYYRLYGMLSAKSPIVALSPERNHAFEDLARAAMKGGNDARDVVESAVFICHMVRTYVWDSAPTFGLYTVSPEWIAAQKLSSSDAVPYVSTNDVITSWFFSATKCDMGLMFINIRGRVAGVDATMAGNYESFVGYQPEDYATPGLIRQSLATNGLRRVHSGPFPSMVTRTSSILTSWATLYEPATIPEWTMDEHLPCFDYMPVTNAAVTFQRTRTSLGLLLMTRTMSNVGDTNPVYYQGTPHF</sequence>
<name>A0A485LIM1_9STRA</name>
<dbReference type="Proteomes" id="UP000332933">
    <property type="component" value="Unassembled WGS sequence"/>
</dbReference>
<proteinExistence type="predicted"/>